<dbReference type="InterPro" id="IPR017896">
    <property type="entry name" value="4Fe4S_Fe-S-bd"/>
</dbReference>
<dbReference type="NCBIfam" id="NF009053">
    <property type="entry name" value="PRK12387.1"/>
    <property type="match status" value="1"/>
</dbReference>
<dbReference type="Proteomes" id="UP001598201">
    <property type="component" value="Unassembled WGS sequence"/>
</dbReference>
<reference evidence="7 9" key="2">
    <citation type="journal article" date="2012" name="J. Bacteriol.">
        <title>Complete Genome Sequence of Rahnella sp. Strain Y9602, a Gammaproteobacterium Isolate from Metal- and Radionuclide-Contaminated Soil.</title>
        <authorList>
            <person name="Martinez R.J."/>
            <person name="Bruce D."/>
            <person name="Detter C."/>
            <person name="Goodwin L.A."/>
            <person name="Han J."/>
            <person name="Han C.S."/>
            <person name="Held B."/>
            <person name="Land M.L."/>
            <person name="Mikhailova N."/>
            <person name="Nolan M."/>
            <person name="Pennacchio L."/>
            <person name="Pitluck S."/>
            <person name="Tapia R."/>
            <person name="Woyke T."/>
            <person name="Sobecky P.A."/>
        </authorList>
    </citation>
    <scope>NUCLEOTIDE SEQUENCE [LARGE SCALE GENOMIC DNA]</scope>
    <source>
        <strain evidence="7 9">Y9602</strain>
    </source>
</reference>
<dbReference type="GO" id="GO:0051539">
    <property type="term" value="F:4 iron, 4 sulfur cluster binding"/>
    <property type="evidence" value="ECO:0007669"/>
    <property type="project" value="UniProtKB-KW"/>
</dbReference>
<keyword evidence="3" id="KW-0677">Repeat</keyword>
<keyword evidence="2" id="KW-0479">Metal-binding</keyword>
<dbReference type="GO" id="GO:0003954">
    <property type="term" value="F:NADH dehydrogenase activity"/>
    <property type="evidence" value="ECO:0007669"/>
    <property type="project" value="TreeGrafter"/>
</dbReference>
<evidence type="ECO:0000313" key="10">
    <source>
        <dbReference type="Proteomes" id="UP001598201"/>
    </source>
</evidence>
<evidence type="ECO:0000256" key="1">
    <source>
        <dbReference type="ARBA" id="ARBA00022485"/>
    </source>
</evidence>
<dbReference type="PANTHER" id="PTHR10849:SF35">
    <property type="entry name" value="FORMATE HYDROGENLYASE SUBUNIT 6-RELATED"/>
    <property type="match status" value="1"/>
</dbReference>
<dbReference type="KEGG" id="rah:Rahaq_1154"/>
<name>A0A0H3FCQ6_RAHSY</name>
<dbReference type="Pfam" id="PF12838">
    <property type="entry name" value="Fer4_7"/>
    <property type="match status" value="1"/>
</dbReference>
<evidence type="ECO:0000259" key="6">
    <source>
        <dbReference type="PROSITE" id="PS51379"/>
    </source>
</evidence>
<sequence length="185" mass="20660">MLKLIKKVLKTGTATVAYPFKPLDLAANFRGKPQYTAQQCIACGACANACPSNALTMTTAEDGETLRWQLFLGRCIFCARCEEVCPTAAIRLSQEFELAVWRKEDLFETADFPICHCRACGKPYAVQKEIDFALSLLQESAALSDRQVADRREQYETCPECKKLHSLSSSDRIDIGRHMTTEAHS</sequence>
<dbReference type="SUPFAM" id="SSF54862">
    <property type="entry name" value="4Fe-4S ferredoxins"/>
    <property type="match status" value="1"/>
</dbReference>
<dbReference type="Gene3D" id="3.30.70.3270">
    <property type="match status" value="1"/>
</dbReference>
<dbReference type="GO" id="GO:0016829">
    <property type="term" value="F:lyase activity"/>
    <property type="evidence" value="ECO:0007669"/>
    <property type="project" value="UniProtKB-KW"/>
</dbReference>
<evidence type="ECO:0000313" key="8">
    <source>
        <dbReference type="EMBL" id="MFD3223524.1"/>
    </source>
</evidence>
<dbReference type="EMBL" id="CP002505">
    <property type="protein sequence ID" value="ADW72777.1"/>
    <property type="molecule type" value="Genomic_DNA"/>
</dbReference>
<evidence type="ECO:0000256" key="4">
    <source>
        <dbReference type="ARBA" id="ARBA00023004"/>
    </source>
</evidence>
<evidence type="ECO:0000313" key="7">
    <source>
        <dbReference type="EMBL" id="ADW72777.1"/>
    </source>
</evidence>
<proteinExistence type="predicted"/>
<dbReference type="PROSITE" id="PS00198">
    <property type="entry name" value="4FE4S_FER_1"/>
    <property type="match status" value="2"/>
</dbReference>
<dbReference type="AlphaFoldDB" id="A0A0H3FCQ6"/>
<dbReference type="HOGENOM" id="CLU_067218_3_1_6"/>
<dbReference type="GO" id="GO:0016020">
    <property type="term" value="C:membrane"/>
    <property type="evidence" value="ECO:0007669"/>
    <property type="project" value="InterPro"/>
</dbReference>
<dbReference type="EMBL" id="JBHUCJ010000014">
    <property type="protein sequence ID" value="MFD3223524.1"/>
    <property type="molecule type" value="Genomic_DNA"/>
</dbReference>
<accession>A0A0H3FCQ6</accession>
<dbReference type="Proteomes" id="UP000007257">
    <property type="component" value="Chromosome"/>
</dbReference>
<evidence type="ECO:0000256" key="2">
    <source>
        <dbReference type="ARBA" id="ARBA00022723"/>
    </source>
</evidence>
<protein>
    <submittedName>
        <fullName evidence="7">Formate hydrogenlyase complex iron-sulfur subunit</fullName>
    </submittedName>
</protein>
<reference evidence="9" key="1">
    <citation type="submission" date="2011-01" db="EMBL/GenBank/DDBJ databases">
        <title>Complete sequence of chromosome of Rahnella sp. Y9602.</title>
        <authorList>
            <consortium name="US DOE Joint Genome Institute"/>
            <person name="Lucas S."/>
            <person name="Copeland A."/>
            <person name="Lapidus A."/>
            <person name="Cheng J.-F."/>
            <person name="Goodwin L."/>
            <person name="Pitluck S."/>
            <person name="Lu M."/>
            <person name="Detter J.C."/>
            <person name="Han C."/>
            <person name="Tapia R."/>
            <person name="Land M."/>
            <person name="Hauser L."/>
            <person name="Kyrpides N."/>
            <person name="Ivanova N."/>
            <person name="Ovchinnikova G."/>
            <person name="Pagani I."/>
            <person name="Sobecky P.A."/>
            <person name="Martinez R.J."/>
            <person name="Woyke T."/>
        </authorList>
    </citation>
    <scope>NUCLEOTIDE SEQUENCE [LARGE SCALE GENOMIC DNA]</scope>
    <source>
        <strain evidence="9">Y9602</strain>
    </source>
</reference>
<dbReference type="PANTHER" id="PTHR10849">
    <property type="entry name" value="NADH DEHYDROGENASE UBIQUINONE IRON-SULFUR PROTEIN 8, MITOCHONDRIAL"/>
    <property type="match status" value="1"/>
</dbReference>
<dbReference type="InterPro" id="IPR017900">
    <property type="entry name" value="4Fe4S_Fe_S_CS"/>
</dbReference>
<keyword evidence="7" id="KW-0456">Lyase</keyword>
<keyword evidence="4" id="KW-0408">Iron</keyword>
<feature type="domain" description="4Fe-4S ferredoxin-type" evidence="6">
    <location>
        <begin position="31"/>
        <end position="60"/>
    </location>
</feature>
<keyword evidence="5" id="KW-0411">Iron-sulfur</keyword>
<dbReference type="PROSITE" id="PS51379">
    <property type="entry name" value="4FE4S_FER_2"/>
    <property type="match status" value="2"/>
</dbReference>
<dbReference type="GO" id="GO:0009060">
    <property type="term" value="P:aerobic respiration"/>
    <property type="evidence" value="ECO:0007669"/>
    <property type="project" value="TreeGrafter"/>
</dbReference>
<dbReference type="RefSeq" id="WP_013574482.1">
    <property type="nucleotide sequence ID" value="NC_015061.1"/>
</dbReference>
<feature type="domain" description="4Fe-4S ferredoxin-type" evidence="6">
    <location>
        <begin position="66"/>
        <end position="95"/>
    </location>
</feature>
<dbReference type="eggNOG" id="COG1143">
    <property type="taxonomic scope" value="Bacteria"/>
</dbReference>
<evidence type="ECO:0000256" key="5">
    <source>
        <dbReference type="ARBA" id="ARBA00023014"/>
    </source>
</evidence>
<keyword evidence="1" id="KW-0004">4Fe-4S</keyword>
<reference evidence="8 10" key="3">
    <citation type="submission" date="2024-09" db="EMBL/GenBank/DDBJ databases">
        <title>Genomes of Rahnella.</title>
        <authorList>
            <person name="Mnguni F.C."/>
            <person name="Shin G.Y."/>
            <person name="Coutinho T."/>
        </authorList>
    </citation>
    <scope>NUCLEOTIDE SEQUENCE [LARGE SCALE GENOMIC DNA]</scope>
    <source>
        <strain evidence="8 10">20WA0057</strain>
    </source>
</reference>
<dbReference type="GO" id="GO:0046872">
    <property type="term" value="F:metal ion binding"/>
    <property type="evidence" value="ECO:0007669"/>
    <property type="project" value="UniProtKB-KW"/>
</dbReference>
<evidence type="ECO:0000256" key="3">
    <source>
        <dbReference type="ARBA" id="ARBA00022737"/>
    </source>
</evidence>
<gene>
    <name evidence="7" type="ordered locus">Rahaq_1154</name>
    <name evidence="8" type="ORF">ACFPK4_08250</name>
</gene>
<evidence type="ECO:0000313" key="9">
    <source>
        <dbReference type="Proteomes" id="UP000007257"/>
    </source>
</evidence>
<keyword evidence="10" id="KW-1185">Reference proteome</keyword>
<dbReference type="OrthoDB" id="9808559at2"/>
<dbReference type="InterPro" id="IPR010226">
    <property type="entry name" value="NADH_quinone_OxRdtase_chainI"/>
</dbReference>
<organism evidence="7 9">
    <name type="scientific">Rahnella sp. (strain Y9602)</name>
    <dbReference type="NCBI Taxonomy" id="2703885"/>
    <lineage>
        <taxon>Bacteria</taxon>
        <taxon>Pseudomonadati</taxon>
        <taxon>Pseudomonadota</taxon>
        <taxon>Gammaproteobacteria</taxon>
        <taxon>Enterobacterales</taxon>
        <taxon>Yersiniaceae</taxon>
        <taxon>Rahnella</taxon>
    </lineage>
</organism>